<dbReference type="Pfam" id="PF00076">
    <property type="entry name" value="RRM_1"/>
    <property type="match status" value="1"/>
</dbReference>
<dbReference type="PROSITE" id="PS50103">
    <property type="entry name" value="ZF_C3H1"/>
    <property type="match status" value="9"/>
</dbReference>
<keyword evidence="1" id="KW-0808">Transferase</keyword>
<evidence type="ECO:0000313" key="13">
    <source>
        <dbReference type="EMBL" id="KAF9499586.1"/>
    </source>
</evidence>
<dbReference type="GO" id="GO:0000209">
    <property type="term" value="P:protein polyubiquitination"/>
    <property type="evidence" value="ECO:0007669"/>
    <property type="project" value="InterPro"/>
</dbReference>
<keyword evidence="7" id="KW-0694">RNA-binding</keyword>
<dbReference type="OrthoDB" id="2913573at2759"/>
<dbReference type="Pfam" id="PF00642">
    <property type="entry name" value="zf-CCCH"/>
    <property type="match status" value="2"/>
</dbReference>
<evidence type="ECO:0000313" key="14">
    <source>
        <dbReference type="Proteomes" id="UP000807025"/>
    </source>
</evidence>
<feature type="zinc finger region" description="C3H1-type" evidence="8">
    <location>
        <begin position="784"/>
        <end position="811"/>
    </location>
</feature>
<feature type="region of interest" description="Disordered" evidence="9">
    <location>
        <begin position="817"/>
        <end position="842"/>
    </location>
</feature>
<dbReference type="Gene3D" id="2.30.30.1190">
    <property type="match status" value="1"/>
</dbReference>
<dbReference type="CDD" id="cd20335">
    <property type="entry name" value="BRcat_RBR"/>
    <property type="match status" value="1"/>
</dbReference>
<feature type="zinc finger region" description="C3H1-type" evidence="8">
    <location>
        <begin position="243"/>
        <end position="270"/>
    </location>
</feature>
<organism evidence="13 14">
    <name type="scientific">Pleurotus eryngii</name>
    <name type="common">Boletus of the steppes</name>
    <dbReference type="NCBI Taxonomy" id="5323"/>
    <lineage>
        <taxon>Eukaryota</taxon>
        <taxon>Fungi</taxon>
        <taxon>Dikarya</taxon>
        <taxon>Basidiomycota</taxon>
        <taxon>Agaricomycotina</taxon>
        <taxon>Agaricomycetes</taxon>
        <taxon>Agaricomycetidae</taxon>
        <taxon>Agaricales</taxon>
        <taxon>Pleurotineae</taxon>
        <taxon>Pleurotaceae</taxon>
        <taxon>Pleurotus</taxon>
    </lineage>
</organism>
<dbReference type="InterPro" id="IPR035979">
    <property type="entry name" value="RBD_domain_sf"/>
</dbReference>
<evidence type="ECO:0000256" key="6">
    <source>
        <dbReference type="ARBA" id="ARBA00022833"/>
    </source>
</evidence>
<dbReference type="SUPFAM" id="SSF54928">
    <property type="entry name" value="RNA-binding domain, RBD"/>
    <property type="match status" value="1"/>
</dbReference>
<name>A0A9P6A5G7_PLEER</name>
<dbReference type="InterPro" id="IPR002867">
    <property type="entry name" value="IBR_dom"/>
</dbReference>
<feature type="domain" description="RRM" evidence="11">
    <location>
        <begin position="888"/>
        <end position="963"/>
    </location>
</feature>
<proteinExistence type="predicted"/>
<dbReference type="InterPro" id="IPR045072">
    <property type="entry name" value="MKRN-like"/>
</dbReference>
<feature type="region of interest" description="Disordered" evidence="9">
    <location>
        <begin position="401"/>
        <end position="465"/>
    </location>
</feature>
<evidence type="ECO:0000256" key="3">
    <source>
        <dbReference type="ARBA" id="ARBA00022737"/>
    </source>
</evidence>
<dbReference type="SUPFAM" id="SSF57850">
    <property type="entry name" value="RING/U-box"/>
    <property type="match status" value="1"/>
</dbReference>
<keyword evidence="4 8" id="KW-0863">Zinc-finger</keyword>
<evidence type="ECO:0000256" key="1">
    <source>
        <dbReference type="ARBA" id="ARBA00022679"/>
    </source>
</evidence>
<dbReference type="InterPro" id="IPR012677">
    <property type="entry name" value="Nucleotide-bd_a/b_plait_sf"/>
</dbReference>
<dbReference type="SMART" id="SM00356">
    <property type="entry name" value="ZnF_C3H1"/>
    <property type="match status" value="9"/>
</dbReference>
<feature type="domain" description="C3H1-type" evidence="12">
    <location>
        <begin position="29"/>
        <end position="56"/>
    </location>
</feature>
<feature type="compositionally biased region" description="Basic and acidic residues" evidence="9">
    <location>
        <begin position="817"/>
        <end position="827"/>
    </location>
</feature>
<feature type="region of interest" description="Disordered" evidence="9">
    <location>
        <begin position="482"/>
        <end position="530"/>
    </location>
</feature>
<evidence type="ECO:0000259" key="12">
    <source>
        <dbReference type="PROSITE" id="PS50103"/>
    </source>
</evidence>
<feature type="compositionally biased region" description="Basic and acidic residues" evidence="9">
    <location>
        <begin position="627"/>
        <end position="638"/>
    </location>
</feature>
<dbReference type="Proteomes" id="UP000807025">
    <property type="component" value="Unassembled WGS sequence"/>
</dbReference>
<feature type="compositionally biased region" description="Low complexity" evidence="9">
    <location>
        <begin position="345"/>
        <end position="358"/>
    </location>
</feature>
<keyword evidence="6 8" id="KW-0862">Zinc</keyword>
<dbReference type="Gene3D" id="3.30.70.330">
    <property type="match status" value="1"/>
</dbReference>
<dbReference type="InterPro" id="IPR013083">
    <property type="entry name" value="Znf_RING/FYVE/PHD"/>
</dbReference>
<evidence type="ECO:0000256" key="8">
    <source>
        <dbReference type="PROSITE-ProRule" id="PRU00723"/>
    </source>
</evidence>
<accession>A0A9P6A5G7</accession>
<evidence type="ECO:0000256" key="5">
    <source>
        <dbReference type="ARBA" id="ARBA00022786"/>
    </source>
</evidence>
<feature type="zinc finger region" description="C3H1-type" evidence="8">
    <location>
        <begin position="530"/>
        <end position="557"/>
    </location>
</feature>
<feature type="zinc finger region" description="C3H1-type" evidence="8">
    <location>
        <begin position="186"/>
        <end position="213"/>
    </location>
</feature>
<feature type="zinc finger region" description="C3H1-type" evidence="8">
    <location>
        <begin position="561"/>
        <end position="583"/>
    </location>
</feature>
<dbReference type="Pfam" id="PF18044">
    <property type="entry name" value="zf-CCCH_4"/>
    <property type="match status" value="2"/>
</dbReference>
<evidence type="ECO:0000256" key="2">
    <source>
        <dbReference type="ARBA" id="ARBA00022723"/>
    </source>
</evidence>
<feature type="domain" description="RING-type" evidence="10">
    <location>
        <begin position="1347"/>
        <end position="1387"/>
    </location>
</feature>
<dbReference type="PROSITE" id="PS00518">
    <property type="entry name" value="ZF_RING_1"/>
    <property type="match status" value="1"/>
</dbReference>
<gene>
    <name evidence="13" type="ORF">BDN71DRAFT_126073</name>
</gene>
<dbReference type="InterPro" id="IPR000504">
    <property type="entry name" value="RRM_dom"/>
</dbReference>
<dbReference type="EMBL" id="MU154531">
    <property type="protein sequence ID" value="KAF9499586.1"/>
    <property type="molecule type" value="Genomic_DNA"/>
</dbReference>
<protein>
    <recommendedName>
        <fullName evidence="15">RING-type E3 ubiquitin transferase</fullName>
    </recommendedName>
</protein>
<dbReference type="PANTHER" id="PTHR11224:SF10">
    <property type="entry name" value="IP09428P-RELATED"/>
    <property type="match status" value="1"/>
</dbReference>
<keyword evidence="5" id="KW-0833">Ubl conjugation pathway</keyword>
<dbReference type="InterPro" id="IPR001841">
    <property type="entry name" value="Znf_RING"/>
</dbReference>
<evidence type="ECO:0000259" key="11">
    <source>
        <dbReference type="PROSITE" id="PS50102"/>
    </source>
</evidence>
<evidence type="ECO:0000256" key="7">
    <source>
        <dbReference type="PROSITE-ProRule" id="PRU00176"/>
    </source>
</evidence>
<evidence type="ECO:0008006" key="15">
    <source>
        <dbReference type="Google" id="ProtNLM"/>
    </source>
</evidence>
<dbReference type="Pfam" id="PF01485">
    <property type="entry name" value="IBR"/>
    <property type="match status" value="1"/>
</dbReference>
<dbReference type="GO" id="GO:0061630">
    <property type="term" value="F:ubiquitin protein ligase activity"/>
    <property type="evidence" value="ECO:0007669"/>
    <property type="project" value="UniProtKB-EC"/>
</dbReference>
<dbReference type="InterPro" id="IPR036855">
    <property type="entry name" value="Znf_CCCH_sf"/>
</dbReference>
<sequence length="1511" mass="164944">MPVCVFYLGNQCKFGDNCNYSHDVEPLASVQQSVCKHFIRGNCLFGTRCRDRHSRPSDLQSNREYAPGANGKVPRIPCKYFALGRCKSGDTCLYVHEAPASFPQPVSTQSHDTVEGRVCELFGQGHCSRGSECPFLHVPGASGADSSPNLVPDSNVEGDTDALTETNEISAGLREEPARKPKVIPDTQTLLCKYFAQGLCKHGDNCQFRHGGVQFFTNSSSSSPFVATTTRSTENSDEGGWTRRPTVQCKFYAEGNCIRGDACSFLHGAHSKNSTNVPRHWSEDTNSGVGANHWAYNADAGIENQETDAASQAVDWGDGWGDNDNVSTPTAETGGDTHWVSSGGNADDTNDAAALGWGDSWGDGNGSGNLPGDSRLDQDSTKNDIDASALVWGESWGSSDATDNLPSGADQGWTSNDALSTAPGWGNSWGDSNHGDNSGSSNTCGDSKNREALDAAPGWGDVDASNSWGTISTKYGVDPTVSNVRGTRKHGNAEAYSSKLDKPYRQGKSSKALERASSDSNEDEARAMPPTPREVCKLYLKGTCTLGAKCQMSHDRQHPRLCRYGSQAECPRGRKCYFMHESDATAPLSKNLNHGGRDAVGKKQAKSPVRDPLPHFSRKPPWTYTLKPEDPNAAKFDDAPATESSSSSGSGSLPTKHSTPIVSPFVHPPELPAASRSHVPHPREYPLPVSPLLLSPHLVSLPLSPLLPCDIPLPPSPLSPYLIPLPLSPITPPGLPYLPSPRSIPLPTSPLLNSVCDSLYVRPDAERPQGSPGHVTEETISSSNLVMTPCHYFKQGYCRFEDRCRFLHTLEDGVDEAAHTPAERRENDEFDNQSPEPLDDPVQLPEADPVFLEMDTEPTSTMRSFFSASIRFSHRGQPSHIVTAFESSRILLANLPFHITRDDVERLVSQFGVVKGLMMLEPTPDAVAALVEFNHSEEAELAAAQLDNLVYQGRSLSARQDRRGFLQNVGTAHGGYHVRLSWNAPSRVAWAFYNSITLAKTEAAKLGTIRFDSRQIKATFERPRKNQTSAYAVKITGLPLNTDRRRLQEFCVGSTSVTIGEPTYIDDSLGPIRELLARHGTLHSLEPVPLDKENTKVAVIAQFLLAEAAASAAFNLNGLTPDIIGYNILSAQHIYLSAYTIPRREYVAIKNEFDAIKAGLGESCRIQCCDHIDPLRLYVYSEDANAYTSAKVQIERLVLGDLLVSSNNTQRWEPYLETPRGMKQLDTLNADAQFFIRVDALKKQIRVLGGSTDRERAKKLVNSLFSTLRKSRHRLPITRDVIAPLLAGELQSLKELFTINNIILDVTELVLIAWGKLETIDNIRRVIRRLEASTPPINSHPHDRVVCPTCWRPPVDAITIPCGHTYCKSCLHYLILATGGSLEGARCIGQVLQGDEGAAAFCHGDVPYSALRTILAPDEESTLLNAAFTAFVRNTTNGLHFCPSPGCGVVYRRRESGIVIACPSCLSRICPSCETFYHEDIVGVHVRSVTASYHRSNSKTSSLTIPLRGLP</sequence>
<dbReference type="PROSITE" id="PS50089">
    <property type="entry name" value="ZF_RING_2"/>
    <property type="match status" value="1"/>
</dbReference>
<dbReference type="PROSITE" id="PS50102">
    <property type="entry name" value="RRM"/>
    <property type="match status" value="1"/>
</dbReference>
<keyword evidence="3" id="KW-0677">Repeat</keyword>
<dbReference type="Gene3D" id="3.30.40.10">
    <property type="entry name" value="Zinc/RING finger domain, C3HC4 (zinc finger)"/>
    <property type="match status" value="1"/>
</dbReference>
<dbReference type="InterPro" id="IPR018957">
    <property type="entry name" value="Znf_C3HC4_RING-type"/>
</dbReference>
<feature type="domain" description="C3H1-type" evidence="12">
    <location>
        <begin position="561"/>
        <end position="583"/>
    </location>
</feature>
<feature type="domain" description="C3H1-type" evidence="12">
    <location>
        <begin position="243"/>
        <end position="270"/>
    </location>
</feature>
<feature type="compositionally biased region" description="Gly residues" evidence="9">
    <location>
        <begin position="359"/>
        <end position="369"/>
    </location>
</feature>
<feature type="compositionally biased region" description="Low complexity" evidence="9">
    <location>
        <begin position="426"/>
        <end position="442"/>
    </location>
</feature>
<dbReference type="Pfam" id="PF00097">
    <property type="entry name" value="zf-C3HC4"/>
    <property type="match status" value="1"/>
</dbReference>
<feature type="domain" description="C3H1-type" evidence="12">
    <location>
        <begin position="1"/>
        <end position="25"/>
    </location>
</feature>
<dbReference type="InterPro" id="IPR000571">
    <property type="entry name" value="Znf_CCCH"/>
</dbReference>
<evidence type="ECO:0000259" key="10">
    <source>
        <dbReference type="PROSITE" id="PS50089"/>
    </source>
</evidence>
<feature type="zinc finger region" description="C3H1-type" evidence="8">
    <location>
        <begin position="29"/>
        <end position="56"/>
    </location>
</feature>
<feature type="zinc finger region" description="C3H1-type" evidence="8">
    <location>
        <begin position="1"/>
        <end position="25"/>
    </location>
</feature>
<feature type="zinc finger region" description="C3H1-type" evidence="8">
    <location>
        <begin position="118"/>
        <end position="140"/>
    </location>
</feature>
<dbReference type="GO" id="GO:0008270">
    <property type="term" value="F:zinc ion binding"/>
    <property type="evidence" value="ECO:0007669"/>
    <property type="project" value="UniProtKB-KW"/>
</dbReference>
<reference evidence="13" key="1">
    <citation type="submission" date="2020-11" db="EMBL/GenBank/DDBJ databases">
        <authorList>
            <consortium name="DOE Joint Genome Institute"/>
            <person name="Ahrendt S."/>
            <person name="Riley R."/>
            <person name="Andreopoulos W."/>
            <person name="Labutti K."/>
            <person name="Pangilinan J."/>
            <person name="Ruiz-Duenas F.J."/>
            <person name="Barrasa J.M."/>
            <person name="Sanchez-Garcia M."/>
            <person name="Camarero S."/>
            <person name="Miyauchi S."/>
            <person name="Serrano A."/>
            <person name="Linde D."/>
            <person name="Babiker R."/>
            <person name="Drula E."/>
            <person name="Ayuso-Fernandez I."/>
            <person name="Pacheco R."/>
            <person name="Padilla G."/>
            <person name="Ferreira P."/>
            <person name="Barriuso J."/>
            <person name="Kellner H."/>
            <person name="Castanera R."/>
            <person name="Alfaro M."/>
            <person name="Ramirez L."/>
            <person name="Pisabarro A.G."/>
            <person name="Kuo A."/>
            <person name="Tritt A."/>
            <person name="Lipzen A."/>
            <person name="He G."/>
            <person name="Yan M."/>
            <person name="Ng V."/>
            <person name="Cullen D."/>
            <person name="Martin F."/>
            <person name="Rosso M.-N."/>
            <person name="Henrissat B."/>
            <person name="Hibbett D."/>
            <person name="Martinez A.T."/>
            <person name="Grigoriev I.V."/>
        </authorList>
    </citation>
    <scope>NUCLEOTIDE SEQUENCE</scope>
    <source>
        <strain evidence="13">ATCC 90797</strain>
    </source>
</reference>
<keyword evidence="14" id="KW-1185">Reference proteome</keyword>
<dbReference type="Pfam" id="PF14608">
    <property type="entry name" value="zf-CCCH_2"/>
    <property type="match status" value="4"/>
</dbReference>
<keyword evidence="2 8" id="KW-0479">Metal-binding</keyword>
<feature type="domain" description="C3H1-type" evidence="12">
    <location>
        <begin position="530"/>
        <end position="557"/>
    </location>
</feature>
<feature type="domain" description="C3H1-type" evidence="12">
    <location>
        <begin position="72"/>
        <end position="99"/>
    </location>
</feature>
<comment type="caution">
    <text evidence="13">The sequence shown here is derived from an EMBL/GenBank/DDBJ whole genome shotgun (WGS) entry which is preliminary data.</text>
</comment>
<feature type="region of interest" description="Disordered" evidence="9">
    <location>
        <begin position="586"/>
        <end position="679"/>
    </location>
</feature>
<dbReference type="PANTHER" id="PTHR11224">
    <property type="entry name" value="MAKORIN-RELATED"/>
    <property type="match status" value="1"/>
</dbReference>
<evidence type="ECO:0000256" key="4">
    <source>
        <dbReference type="ARBA" id="ARBA00022771"/>
    </source>
</evidence>
<evidence type="ECO:0000256" key="9">
    <source>
        <dbReference type="SAM" id="MobiDB-lite"/>
    </source>
</evidence>
<dbReference type="GO" id="GO:0003723">
    <property type="term" value="F:RNA binding"/>
    <property type="evidence" value="ECO:0007669"/>
    <property type="project" value="UniProtKB-UniRule"/>
</dbReference>
<dbReference type="SMART" id="SM00360">
    <property type="entry name" value="RRM"/>
    <property type="match status" value="1"/>
</dbReference>
<feature type="domain" description="C3H1-type" evidence="12">
    <location>
        <begin position="118"/>
        <end position="140"/>
    </location>
</feature>
<dbReference type="InterPro" id="IPR017907">
    <property type="entry name" value="Znf_RING_CS"/>
</dbReference>
<feature type="domain" description="C3H1-type" evidence="12">
    <location>
        <begin position="186"/>
        <end position="213"/>
    </location>
</feature>
<feature type="region of interest" description="Disordered" evidence="9">
    <location>
        <begin position="306"/>
        <end position="380"/>
    </location>
</feature>
<dbReference type="InterPro" id="IPR041367">
    <property type="entry name" value="Znf-CCCH_4"/>
</dbReference>
<dbReference type="Gene3D" id="4.10.1000.10">
    <property type="entry name" value="Zinc finger, CCCH-type"/>
    <property type="match status" value="5"/>
</dbReference>
<feature type="domain" description="C3H1-type" evidence="12">
    <location>
        <begin position="784"/>
        <end position="811"/>
    </location>
</feature>
<dbReference type="SUPFAM" id="SSF90229">
    <property type="entry name" value="CCCH zinc finger"/>
    <property type="match status" value="4"/>
</dbReference>
<feature type="zinc finger region" description="C3H1-type" evidence="8">
    <location>
        <begin position="72"/>
        <end position="99"/>
    </location>
</feature>